<dbReference type="SFLD" id="SFLDG00358">
    <property type="entry name" value="Main_(cytGST)"/>
    <property type="match status" value="1"/>
</dbReference>
<dbReference type="PROSITE" id="PS50405">
    <property type="entry name" value="GST_CTER"/>
    <property type="match status" value="1"/>
</dbReference>
<keyword evidence="5" id="KW-1185">Reference proteome</keyword>
<dbReference type="CDD" id="cd03177">
    <property type="entry name" value="GST_C_Delta_Epsilon"/>
    <property type="match status" value="1"/>
</dbReference>
<dbReference type="SMR" id="T1L1D8"/>
<dbReference type="eggNOG" id="KOG0867">
    <property type="taxonomic scope" value="Eukaryota"/>
</dbReference>
<dbReference type="Gene3D" id="1.20.1050.10">
    <property type="match status" value="1"/>
</dbReference>
<dbReference type="GO" id="GO:0006749">
    <property type="term" value="P:glutathione metabolic process"/>
    <property type="evidence" value="ECO:0007669"/>
    <property type="project" value="TreeGrafter"/>
</dbReference>
<accession>T1L1D8</accession>
<dbReference type="GO" id="GO:0004364">
    <property type="term" value="F:glutathione transferase activity"/>
    <property type="evidence" value="ECO:0007669"/>
    <property type="project" value="TreeGrafter"/>
</dbReference>
<dbReference type="Pfam" id="PF13417">
    <property type="entry name" value="GST_N_3"/>
    <property type="match status" value="1"/>
</dbReference>
<dbReference type="Proteomes" id="UP000015104">
    <property type="component" value="Unassembled WGS sequence"/>
</dbReference>
<dbReference type="InterPro" id="IPR040079">
    <property type="entry name" value="Glutathione_S-Trfase"/>
</dbReference>
<dbReference type="InterPro" id="IPR004045">
    <property type="entry name" value="Glutathione_S-Trfase_N"/>
</dbReference>
<sequence length="214" mass="24920">MDLYYMAESPPCRTVLMLIEHLNLRVNCINVDLSKQEQLSQSFLKINHFHVVPTLVDGDFTLWESRAIVKYLIDKFAPNNQLYPENLQERAKVDQWLYQEMGIYCLLSSFISPVFVGKKPDKSGEQRFLDSLDSVNLHMENRKYLALDHLTIADISFVCSLSLAEACSVDLEKYHNINLWMKRIKSELTYYEKVNSEPMINLITFMKDAIARAQ</sequence>
<dbReference type="OrthoDB" id="37920at2759"/>
<gene>
    <name evidence="4" type="primary">107369347</name>
</gene>
<reference evidence="4" key="2">
    <citation type="submission" date="2015-06" db="UniProtKB">
        <authorList>
            <consortium name="EnsemblMetazoa"/>
        </authorList>
    </citation>
    <scope>IDENTIFICATION</scope>
</reference>
<dbReference type="SFLD" id="SFLDS00019">
    <property type="entry name" value="Glutathione_Transferase_(cytos"/>
    <property type="match status" value="1"/>
</dbReference>
<dbReference type="FunFam" id="3.40.30.10:FF:000034">
    <property type="entry name" value="glutathione S-transferase 1"/>
    <property type="match status" value="1"/>
</dbReference>
<evidence type="ECO:0000259" key="3">
    <source>
        <dbReference type="PROSITE" id="PS50405"/>
    </source>
</evidence>
<dbReference type="InterPro" id="IPR010987">
    <property type="entry name" value="Glutathione-S-Trfase_C-like"/>
</dbReference>
<dbReference type="SUPFAM" id="SSF47616">
    <property type="entry name" value="GST C-terminal domain-like"/>
    <property type="match status" value="1"/>
</dbReference>
<evidence type="ECO:0000256" key="1">
    <source>
        <dbReference type="ARBA" id="ARBA00011738"/>
    </source>
</evidence>
<dbReference type="PROSITE" id="PS50404">
    <property type="entry name" value="GST_NTER"/>
    <property type="match status" value="1"/>
</dbReference>
<evidence type="ECO:0000313" key="5">
    <source>
        <dbReference type="Proteomes" id="UP000015104"/>
    </source>
</evidence>
<dbReference type="OMA" id="LIMCEAT"/>
<dbReference type="EnsemblMetazoa" id="tetur31g01390.1">
    <property type="protein sequence ID" value="tetur31g01390.1"/>
    <property type="gene ID" value="tetur31g01390"/>
</dbReference>
<dbReference type="SUPFAM" id="SSF52833">
    <property type="entry name" value="Thioredoxin-like"/>
    <property type="match status" value="1"/>
</dbReference>
<feature type="domain" description="GST N-terminal" evidence="2">
    <location>
        <begin position="1"/>
        <end position="80"/>
    </location>
</feature>
<proteinExistence type="predicted"/>
<dbReference type="FunFam" id="1.20.1050.10:FF:000007">
    <property type="entry name" value="Glutathione S-transferase 1-1"/>
    <property type="match status" value="1"/>
</dbReference>
<dbReference type="PANTHER" id="PTHR43969:SF9">
    <property type="entry name" value="GLUTATHIONE S TRANSFERASE D10, ISOFORM A-RELATED"/>
    <property type="match status" value="1"/>
</dbReference>
<dbReference type="PANTHER" id="PTHR43969">
    <property type="entry name" value="GLUTATHIONE S TRANSFERASE D10, ISOFORM A-RELATED"/>
    <property type="match status" value="1"/>
</dbReference>
<evidence type="ECO:0000313" key="4">
    <source>
        <dbReference type="EnsemblMetazoa" id="tetur31g01390.1"/>
    </source>
</evidence>
<dbReference type="SFLD" id="SFLDG01153">
    <property type="entry name" value="Main.4:_Theta-like"/>
    <property type="match status" value="1"/>
</dbReference>
<evidence type="ECO:0000259" key="2">
    <source>
        <dbReference type="PROSITE" id="PS50404"/>
    </source>
</evidence>
<organism evidence="4 5">
    <name type="scientific">Tetranychus urticae</name>
    <name type="common">Two-spotted spider mite</name>
    <dbReference type="NCBI Taxonomy" id="32264"/>
    <lineage>
        <taxon>Eukaryota</taxon>
        <taxon>Metazoa</taxon>
        <taxon>Ecdysozoa</taxon>
        <taxon>Arthropoda</taxon>
        <taxon>Chelicerata</taxon>
        <taxon>Arachnida</taxon>
        <taxon>Acari</taxon>
        <taxon>Acariformes</taxon>
        <taxon>Trombidiformes</taxon>
        <taxon>Prostigmata</taxon>
        <taxon>Eleutherengona</taxon>
        <taxon>Raphignathae</taxon>
        <taxon>Tetranychoidea</taxon>
        <taxon>Tetranychidae</taxon>
        <taxon>Tetranychus</taxon>
    </lineage>
</organism>
<dbReference type="STRING" id="32264.T1L1D8"/>
<name>T1L1D8_TETUR</name>
<dbReference type="InterPro" id="IPR004046">
    <property type="entry name" value="GST_C"/>
</dbReference>
<protein>
    <submittedName>
        <fullName evidence="4">Uncharacterized protein</fullName>
    </submittedName>
</protein>
<dbReference type="Pfam" id="PF00043">
    <property type="entry name" value="GST_C"/>
    <property type="match status" value="1"/>
</dbReference>
<dbReference type="HOGENOM" id="CLU_011226_2_1_1"/>
<dbReference type="AlphaFoldDB" id="T1L1D8"/>
<dbReference type="KEGG" id="tut:107369347"/>
<dbReference type="InterPro" id="IPR036282">
    <property type="entry name" value="Glutathione-S-Trfase_C_sf"/>
</dbReference>
<dbReference type="InterPro" id="IPR036249">
    <property type="entry name" value="Thioredoxin-like_sf"/>
</dbReference>
<dbReference type="Gene3D" id="3.40.30.10">
    <property type="entry name" value="Glutaredoxin"/>
    <property type="match status" value="1"/>
</dbReference>
<reference evidence="5" key="1">
    <citation type="submission" date="2011-08" db="EMBL/GenBank/DDBJ databases">
        <authorList>
            <person name="Rombauts S."/>
        </authorList>
    </citation>
    <scope>NUCLEOTIDE SEQUENCE</scope>
    <source>
        <strain evidence="5">London</strain>
    </source>
</reference>
<feature type="domain" description="GST C-terminal" evidence="3">
    <location>
        <begin position="86"/>
        <end position="210"/>
    </location>
</feature>
<comment type="subunit">
    <text evidence="1">Homodimer.</text>
</comment>
<dbReference type="EMBL" id="CAEY01000891">
    <property type="status" value="NOT_ANNOTATED_CDS"/>
    <property type="molecule type" value="Genomic_DNA"/>
</dbReference>